<keyword evidence="2" id="KW-0805">Transcription regulation</keyword>
<dbReference type="InterPro" id="IPR036388">
    <property type="entry name" value="WH-like_DNA-bd_sf"/>
</dbReference>
<dbReference type="InterPro" id="IPR005119">
    <property type="entry name" value="LysR_subst-bd"/>
</dbReference>
<evidence type="ECO:0000256" key="5">
    <source>
        <dbReference type="ARBA" id="ARBA00023163"/>
    </source>
</evidence>
<keyword evidence="5" id="KW-0804">Transcription</keyword>
<comment type="similarity">
    <text evidence="1">Belongs to the LysR transcriptional regulatory family.</text>
</comment>
<accession>A0A2G3PGH7</accession>
<dbReference type="RefSeq" id="WP_099384759.1">
    <property type="nucleotide sequence ID" value="NZ_PEBD01000011.1"/>
</dbReference>
<name>A0A2G3PGH7_WILMA</name>
<dbReference type="InterPro" id="IPR000847">
    <property type="entry name" value="LysR_HTH_N"/>
</dbReference>
<evidence type="ECO:0000256" key="1">
    <source>
        <dbReference type="ARBA" id="ARBA00009437"/>
    </source>
</evidence>
<comment type="caution">
    <text evidence="7">The sequence shown here is derived from an EMBL/GenBank/DDBJ whole genome shotgun (WGS) entry which is preliminary data.</text>
</comment>
<dbReference type="Proteomes" id="UP000225108">
    <property type="component" value="Unassembled WGS sequence"/>
</dbReference>
<dbReference type="PANTHER" id="PTHR30293:SF0">
    <property type="entry name" value="NITROGEN ASSIMILATION REGULATORY PROTEIN NAC"/>
    <property type="match status" value="1"/>
</dbReference>
<dbReference type="EMBL" id="PEBD01000011">
    <property type="protein sequence ID" value="PHV64917.1"/>
    <property type="molecule type" value="Genomic_DNA"/>
</dbReference>
<dbReference type="PRINTS" id="PR00039">
    <property type="entry name" value="HTHLYSR"/>
</dbReference>
<organism evidence="7 8">
    <name type="scientific">Williamsia marianensis</name>
    <dbReference type="NCBI Taxonomy" id="85044"/>
    <lineage>
        <taxon>Bacteria</taxon>
        <taxon>Bacillati</taxon>
        <taxon>Actinomycetota</taxon>
        <taxon>Actinomycetes</taxon>
        <taxon>Mycobacteriales</taxon>
        <taxon>Nocardiaceae</taxon>
        <taxon>Williamsia</taxon>
    </lineage>
</organism>
<dbReference type="PANTHER" id="PTHR30293">
    <property type="entry name" value="TRANSCRIPTIONAL REGULATORY PROTEIN NAC-RELATED"/>
    <property type="match status" value="1"/>
</dbReference>
<sequence length="311" mass="33285">MDFKQLKAVIAVSETGSVTRAAQLLHLVQPAVTRQIKALEHELGVTLFERSPAGMHTTAAGEILVDRARRALTELDRVRTEIVPTPHDVRGIVTVGILDSMSDIICNALTSVLAQNYPGIRLRIVSAYSGHLQQWLDDGDLDLTLLYNLKKTSDLNVTPLAREQLWLIAPSGGAVLDPENAVDLTMVDNQPFVLPNPGHGLRILIDQAAVRAGITVTTAAETNSMRVQKQLVQGGHGWTILPGISVANEIAAGTLQGSPIADPLACRDVVKAVPRTAHPTPAVEVVDHALTSLLKAATDSGAWPQATWHAP</sequence>
<dbReference type="PROSITE" id="PS50931">
    <property type="entry name" value="HTH_LYSR"/>
    <property type="match status" value="1"/>
</dbReference>
<evidence type="ECO:0000313" key="8">
    <source>
        <dbReference type="Proteomes" id="UP000225108"/>
    </source>
</evidence>
<keyword evidence="4" id="KW-0010">Activator</keyword>
<dbReference type="AlphaFoldDB" id="A0A2G3PGH7"/>
<evidence type="ECO:0000313" key="7">
    <source>
        <dbReference type="EMBL" id="PHV64917.1"/>
    </source>
</evidence>
<protein>
    <submittedName>
        <fullName evidence="7">LysR family transcriptional regulator</fullName>
    </submittedName>
</protein>
<dbReference type="GO" id="GO:0003700">
    <property type="term" value="F:DNA-binding transcription factor activity"/>
    <property type="evidence" value="ECO:0007669"/>
    <property type="project" value="InterPro"/>
</dbReference>
<evidence type="ECO:0000256" key="4">
    <source>
        <dbReference type="ARBA" id="ARBA00023159"/>
    </source>
</evidence>
<dbReference type="GO" id="GO:2000142">
    <property type="term" value="P:regulation of DNA-templated transcription initiation"/>
    <property type="evidence" value="ECO:0007669"/>
    <property type="project" value="TreeGrafter"/>
</dbReference>
<dbReference type="FunFam" id="1.10.10.10:FF:000001">
    <property type="entry name" value="LysR family transcriptional regulator"/>
    <property type="match status" value="1"/>
</dbReference>
<dbReference type="GO" id="GO:0003677">
    <property type="term" value="F:DNA binding"/>
    <property type="evidence" value="ECO:0007669"/>
    <property type="project" value="UniProtKB-KW"/>
</dbReference>
<dbReference type="SUPFAM" id="SSF46785">
    <property type="entry name" value="Winged helix' DNA-binding domain"/>
    <property type="match status" value="1"/>
</dbReference>
<gene>
    <name evidence="7" type="ORF">CSW57_21880</name>
</gene>
<evidence type="ECO:0000256" key="2">
    <source>
        <dbReference type="ARBA" id="ARBA00023015"/>
    </source>
</evidence>
<dbReference type="Pfam" id="PF03466">
    <property type="entry name" value="LysR_substrate"/>
    <property type="match status" value="1"/>
</dbReference>
<dbReference type="SUPFAM" id="SSF53850">
    <property type="entry name" value="Periplasmic binding protein-like II"/>
    <property type="match status" value="1"/>
</dbReference>
<dbReference type="Gene3D" id="3.40.190.290">
    <property type="match status" value="1"/>
</dbReference>
<feature type="domain" description="HTH lysR-type" evidence="6">
    <location>
        <begin position="1"/>
        <end position="58"/>
    </location>
</feature>
<dbReference type="InterPro" id="IPR036390">
    <property type="entry name" value="WH_DNA-bd_sf"/>
</dbReference>
<reference evidence="7 8" key="1">
    <citation type="submission" date="2017-10" db="EMBL/GenBank/DDBJ databases">
        <title>The draft genome sequence of Williamsia sp. BULT 1.1 isolated from the semi-arid grassland soils from South Africa.</title>
        <authorList>
            <person name="Kabwe M.H."/>
            <person name="Govender N."/>
            <person name="Mutseka Lunga P."/>
            <person name="Vikram S."/>
            <person name="Makhalanyane T.P."/>
        </authorList>
    </citation>
    <scope>NUCLEOTIDE SEQUENCE [LARGE SCALE GENOMIC DNA]</scope>
    <source>
        <strain evidence="7 8">BULT 1.1</strain>
    </source>
</reference>
<dbReference type="Pfam" id="PF00126">
    <property type="entry name" value="HTH_1"/>
    <property type="match status" value="1"/>
</dbReference>
<keyword evidence="3" id="KW-0238">DNA-binding</keyword>
<proteinExistence type="inferred from homology"/>
<evidence type="ECO:0000259" key="6">
    <source>
        <dbReference type="PROSITE" id="PS50931"/>
    </source>
</evidence>
<dbReference type="Gene3D" id="1.10.10.10">
    <property type="entry name" value="Winged helix-like DNA-binding domain superfamily/Winged helix DNA-binding domain"/>
    <property type="match status" value="1"/>
</dbReference>
<evidence type="ECO:0000256" key="3">
    <source>
        <dbReference type="ARBA" id="ARBA00023125"/>
    </source>
</evidence>